<dbReference type="InterPro" id="IPR011008">
    <property type="entry name" value="Dimeric_a/b-barrel"/>
</dbReference>
<accession>A0A6G6WAR1</accession>
<organism evidence="3 4">
    <name type="scientific">Nocardioides anomalus</name>
    <dbReference type="NCBI Taxonomy" id="2712223"/>
    <lineage>
        <taxon>Bacteria</taxon>
        <taxon>Bacillati</taxon>
        <taxon>Actinomycetota</taxon>
        <taxon>Actinomycetes</taxon>
        <taxon>Propionibacteriales</taxon>
        <taxon>Nocardioidaceae</taxon>
        <taxon>Nocardioides</taxon>
    </lineage>
</organism>
<name>A0A6G6WAR1_9ACTN</name>
<evidence type="ECO:0000259" key="2">
    <source>
        <dbReference type="Pfam" id="PF03795"/>
    </source>
</evidence>
<evidence type="ECO:0000256" key="1">
    <source>
        <dbReference type="ARBA" id="ARBA00007689"/>
    </source>
</evidence>
<gene>
    <name evidence="3" type="ORF">G5V58_05150</name>
</gene>
<dbReference type="AlphaFoldDB" id="A0A6G6WAR1"/>
<dbReference type="PANTHER" id="PTHR35174">
    <property type="entry name" value="BLL7171 PROTEIN-RELATED"/>
    <property type="match status" value="1"/>
</dbReference>
<sequence length="122" mass="13131">MKYVLMYTSRPDLAAGADPEAAQALYKRVYEWFGENAGVMADSGAELLGVETATTVKHGDDGAVVVDGPFNEAKEVVGGFSVIDVPDLDTAIAVTRTWPLLDLPGVAVEIRPMVEDYSHMEQ</sequence>
<dbReference type="SUPFAM" id="SSF54909">
    <property type="entry name" value="Dimeric alpha+beta barrel"/>
    <property type="match status" value="1"/>
</dbReference>
<proteinExistence type="inferred from homology"/>
<dbReference type="Proteomes" id="UP000502996">
    <property type="component" value="Chromosome"/>
</dbReference>
<dbReference type="Pfam" id="PF03795">
    <property type="entry name" value="YCII"/>
    <property type="match status" value="1"/>
</dbReference>
<dbReference type="InterPro" id="IPR005545">
    <property type="entry name" value="YCII"/>
</dbReference>
<dbReference type="EMBL" id="CP049257">
    <property type="protein sequence ID" value="QIG42233.1"/>
    <property type="molecule type" value="Genomic_DNA"/>
</dbReference>
<evidence type="ECO:0000313" key="4">
    <source>
        <dbReference type="Proteomes" id="UP000502996"/>
    </source>
</evidence>
<dbReference type="KEGG" id="nano:G5V58_05150"/>
<keyword evidence="4" id="KW-1185">Reference proteome</keyword>
<dbReference type="Gene3D" id="3.30.70.1060">
    <property type="entry name" value="Dimeric alpha+beta barrel"/>
    <property type="match status" value="1"/>
</dbReference>
<evidence type="ECO:0000313" key="3">
    <source>
        <dbReference type="EMBL" id="QIG42233.1"/>
    </source>
</evidence>
<reference evidence="3 4" key="1">
    <citation type="submission" date="2020-02" db="EMBL/GenBank/DDBJ databases">
        <title>Full genome sequence of Nocardioides sp. R-3366.</title>
        <authorList>
            <person name="Im W.-T."/>
        </authorList>
    </citation>
    <scope>NUCLEOTIDE SEQUENCE [LARGE SCALE GENOMIC DNA]</scope>
    <source>
        <strain evidence="3 4">R-3366</strain>
    </source>
</reference>
<comment type="similarity">
    <text evidence="1">Belongs to the YciI family.</text>
</comment>
<feature type="domain" description="YCII-related" evidence="2">
    <location>
        <begin position="1"/>
        <end position="112"/>
    </location>
</feature>
<dbReference type="RefSeq" id="WP_165229358.1">
    <property type="nucleotide sequence ID" value="NZ_CP049257.1"/>
</dbReference>
<protein>
    <recommendedName>
        <fullName evidence="2">YCII-related domain-containing protein</fullName>
    </recommendedName>
</protein>